<organism evidence="3 4">
    <name type="scientific">Ensete ventricosum</name>
    <name type="common">Abyssinian banana</name>
    <name type="synonym">Musa ensete</name>
    <dbReference type="NCBI Taxonomy" id="4639"/>
    <lineage>
        <taxon>Eukaryota</taxon>
        <taxon>Viridiplantae</taxon>
        <taxon>Streptophyta</taxon>
        <taxon>Embryophyta</taxon>
        <taxon>Tracheophyta</taxon>
        <taxon>Spermatophyta</taxon>
        <taxon>Magnoliopsida</taxon>
        <taxon>Liliopsida</taxon>
        <taxon>Zingiberales</taxon>
        <taxon>Musaceae</taxon>
        <taxon>Ensete</taxon>
    </lineage>
</organism>
<evidence type="ECO:0000313" key="4">
    <source>
        <dbReference type="Proteomes" id="UP001222027"/>
    </source>
</evidence>
<gene>
    <name evidence="3" type="ORF">OPV22_023653</name>
</gene>
<proteinExistence type="predicted"/>
<keyword evidence="4" id="KW-1185">Reference proteome</keyword>
<evidence type="ECO:0000313" key="3">
    <source>
        <dbReference type="EMBL" id="KAJ8479926.1"/>
    </source>
</evidence>
<dbReference type="AlphaFoldDB" id="A0AAV8PFI5"/>
<dbReference type="Proteomes" id="UP001222027">
    <property type="component" value="Unassembled WGS sequence"/>
</dbReference>
<protein>
    <recommendedName>
        <fullName evidence="2">Transposase (putative) gypsy type domain-containing protein</fullName>
    </recommendedName>
</protein>
<dbReference type="EMBL" id="JAQQAF010000006">
    <property type="protein sequence ID" value="KAJ8479926.1"/>
    <property type="molecule type" value="Genomic_DNA"/>
</dbReference>
<dbReference type="PANTHER" id="PTHR31099:SF28">
    <property type="entry name" value="F5J5.12"/>
    <property type="match status" value="1"/>
</dbReference>
<accession>A0AAV8PFI5</accession>
<dbReference type="Pfam" id="PF04195">
    <property type="entry name" value="Transposase_28"/>
    <property type="match status" value="1"/>
</dbReference>
<dbReference type="InterPro" id="IPR007321">
    <property type="entry name" value="Transposase_28"/>
</dbReference>
<dbReference type="PANTHER" id="PTHR31099">
    <property type="entry name" value="OS06G0165300 PROTEIN"/>
    <property type="match status" value="1"/>
</dbReference>
<sequence>MMSDHDLDSTVTKGSLAVIRAQYSIPTEYGLHVPEPGQRPYSLDVPGMCISVDALEVGLRFPLHPLIEECLKWWRISPSQVAPNSWRYLVIFLGECRGAGIIPTRDLFMACFRLCKSRGGYYLTARVGFRVSGAPSSNKGWKSRYLYVSGLGWEFRLSWSAHPIGNAPPYLSEEETVMVGRLKGILSSSRAIKEMTELWLAEAGLSPASRDRMDLGELRGMSRVTSGKAPPSRPTAREVEVAGKQHKKTKVLTRKHKSHVGEGGSRSRSKGKDPAASPERSEAPAESEEGVASPVHERPRSMKDLFKTKVHKGNQGYYALLMSDQGHQDPEKELKARWAGLKNSTRVWNNSSAAEEYERGLLHPQLARELYTLPSEVLMARATKEMVLGQHFQMALVDRVHDAGRLITFMDHRVKQL</sequence>
<reference evidence="3 4" key="1">
    <citation type="submission" date="2022-12" db="EMBL/GenBank/DDBJ databases">
        <title>Chromosome-scale assembly of the Ensete ventricosum genome.</title>
        <authorList>
            <person name="Dussert Y."/>
            <person name="Stocks J."/>
            <person name="Wendawek A."/>
            <person name="Woldeyes F."/>
            <person name="Nichols R.A."/>
            <person name="Borrell J.S."/>
        </authorList>
    </citation>
    <scope>NUCLEOTIDE SEQUENCE [LARGE SCALE GENOMIC DNA]</scope>
    <source>
        <strain evidence="4">cv. Maze</strain>
        <tissue evidence="3">Seeds</tissue>
    </source>
</reference>
<feature type="region of interest" description="Disordered" evidence="1">
    <location>
        <begin position="221"/>
        <end position="301"/>
    </location>
</feature>
<comment type="caution">
    <text evidence="3">The sequence shown here is derived from an EMBL/GenBank/DDBJ whole genome shotgun (WGS) entry which is preliminary data.</text>
</comment>
<feature type="compositionally biased region" description="Basic residues" evidence="1">
    <location>
        <begin position="244"/>
        <end position="258"/>
    </location>
</feature>
<feature type="domain" description="Transposase (putative) gypsy type" evidence="2">
    <location>
        <begin position="50"/>
        <end position="115"/>
    </location>
</feature>
<evidence type="ECO:0000259" key="2">
    <source>
        <dbReference type="Pfam" id="PF04195"/>
    </source>
</evidence>
<name>A0AAV8PFI5_ENSVE</name>
<evidence type="ECO:0000256" key="1">
    <source>
        <dbReference type="SAM" id="MobiDB-lite"/>
    </source>
</evidence>